<name>A0ABX1Z4D3_9BACL</name>
<reference evidence="7 8" key="1">
    <citation type="submission" date="2019-10" db="EMBL/GenBank/DDBJ databases">
        <title>Description of Paenibacillus choica sp. nov.</title>
        <authorList>
            <person name="Carlier A."/>
            <person name="Qi S."/>
        </authorList>
    </citation>
    <scope>NUCLEOTIDE SEQUENCE [LARGE SCALE GENOMIC DNA]</scope>
    <source>
        <strain evidence="7 8">LMG 31460</strain>
    </source>
</reference>
<evidence type="ECO:0000256" key="1">
    <source>
        <dbReference type="ARBA" id="ARBA00023015"/>
    </source>
</evidence>
<gene>
    <name evidence="7" type="ORF">GC102_21125</name>
</gene>
<sequence length="519" mass="61330">MKRADAWMKLLIVEDEAPIRKHIKWMLEDSGIEIWESENGRDALDVLKNNAMDIMLTDIRMPIVDGIELIQQCKILYPRLWSIVISNYAEFDLAQMALRYGAKNYLLKATINKESLVSELNQAYEDSRNQGSDKGRLDSNEQLMVQNSLFYEWQHQRINSAELIKRSLKLNVQVFQFEEPQSMFTLLEVDRFSEWCEAKFNKKTDLAIYAFMNVAVEVIKQFHPKNELFHLENARFILLDFGESNREKHTEKMEEVQLALQQFLKLESSLITGYDFTTLDSLFEMVRHSINDTRQLFYCTPACLISPNECESTSKDIDLYSFFQNMEMENDNNYTAISNLPMWIESFFDLIRYLKRPPSTVKEDLKFLITFIEKKGFAVPEDLKSEISHKQAFRLTDYKSIFERWLNEYHYLGTHRIEIVKALNYIHEQYRNKFTLDDVSNHVNISRSHFSKLFKEHQGVSVIEYVEGVRMKQARVLLRTTPLAISEIADRIGVQDIFYFSKLYKRYYKVNPSKDRSMV</sequence>
<evidence type="ECO:0000313" key="8">
    <source>
        <dbReference type="Proteomes" id="UP000658690"/>
    </source>
</evidence>
<comment type="caution">
    <text evidence="7">The sequence shown here is derived from an EMBL/GenBank/DDBJ whole genome shotgun (WGS) entry which is preliminary data.</text>
</comment>
<feature type="domain" description="Response regulatory" evidence="6">
    <location>
        <begin position="9"/>
        <end position="123"/>
    </location>
</feature>
<dbReference type="PROSITE" id="PS00041">
    <property type="entry name" value="HTH_ARAC_FAMILY_1"/>
    <property type="match status" value="1"/>
</dbReference>
<evidence type="ECO:0000256" key="3">
    <source>
        <dbReference type="ARBA" id="ARBA00023163"/>
    </source>
</evidence>
<evidence type="ECO:0000256" key="4">
    <source>
        <dbReference type="PROSITE-ProRule" id="PRU00169"/>
    </source>
</evidence>
<dbReference type="Pfam" id="PF00072">
    <property type="entry name" value="Response_reg"/>
    <property type="match status" value="1"/>
</dbReference>
<dbReference type="InterPro" id="IPR018060">
    <property type="entry name" value="HTH_AraC"/>
</dbReference>
<dbReference type="SMART" id="SM00448">
    <property type="entry name" value="REC"/>
    <property type="match status" value="1"/>
</dbReference>
<dbReference type="InterPro" id="IPR011006">
    <property type="entry name" value="CheY-like_superfamily"/>
</dbReference>
<dbReference type="PROSITE" id="PS01124">
    <property type="entry name" value="HTH_ARAC_FAMILY_2"/>
    <property type="match status" value="1"/>
</dbReference>
<evidence type="ECO:0000313" key="7">
    <source>
        <dbReference type="EMBL" id="NOU88247.1"/>
    </source>
</evidence>
<dbReference type="InterPro" id="IPR018062">
    <property type="entry name" value="HTH_AraC-typ_CS"/>
</dbReference>
<dbReference type="InterPro" id="IPR009057">
    <property type="entry name" value="Homeodomain-like_sf"/>
</dbReference>
<dbReference type="Pfam" id="PF12833">
    <property type="entry name" value="HTH_18"/>
    <property type="match status" value="1"/>
</dbReference>
<dbReference type="Gene3D" id="3.40.50.2300">
    <property type="match status" value="1"/>
</dbReference>
<evidence type="ECO:0000256" key="2">
    <source>
        <dbReference type="ARBA" id="ARBA00023125"/>
    </source>
</evidence>
<dbReference type="SMART" id="SM00342">
    <property type="entry name" value="HTH_ARAC"/>
    <property type="match status" value="1"/>
</dbReference>
<keyword evidence="1" id="KW-0805">Transcription regulation</keyword>
<dbReference type="PANTHER" id="PTHR43280">
    <property type="entry name" value="ARAC-FAMILY TRANSCRIPTIONAL REGULATOR"/>
    <property type="match status" value="1"/>
</dbReference>
<dbReference type="InterPro" id="IPR001789">
    <property type="entry name" value="Sig_transdc_resp-reg_receiver"/>
</dbReference>
<dbReference type="SUPFAM" id="SSF46689">
    <property type="entry name" value="Homeodomain-like"/>
    <property type="match status" value="2"/>
</dbReference>
<dbReference type="Gene3D" id="1.10.10.60">
    <property type="entry name" value="Homeodomain-like"/>
    <property type="match status" value="2"/>
</dbReference>
<evidence type="ECO:0000259" key="6">
    <source>
        <dbReference type="PROSITE" id="PS50110"/>
    </source>
</evidence>
<proteinExistence type="predicted"/>
<feature type="domain" description="HTH araC/xylS-type" evidence="5">
    <location>
        <begin position="420"/>
        <end position="518"/>
    </location>
</feature>
<dbReference type="PANTHER" id="PTHR43280:SF2">
    <property type="entry name" value="HTH-TYPE TRANSCRIPTIONAL REGULATOR EXSA"/>
    <property type="match status" value="1"/>
</dbReference>
<dbReference type="SUPFAM" id="SSF52172">
    <property type="entry name" value="CheY-like"/>
    <property type="match status" value="1"/>
</dbReference>
<dbReference type="PROSITE" id="PS50110">
    <property type="entry name" value="RESPONSE_REGULATORY"/>
    <property type="match status" value="1"/>
</dbReference>
<feature type="modified residue" description="4-aspartylphosphate" evidence="4">
    <location>
        <position position="58"/>
    </location>
</feature>
<protein>
    <submittedName>
        <fullName evidence="7">Response regulator</fullName>
    </submittedName>
</protein>
<dbReference type="EMBL" id="WHOC01000105">
    <property type="protein sequence ID" value="NOU88247.1"/>
    <property type="molecule type" value="Genomic_DNA"/>
</dbReference>
<dbReference type="Proteomes" id="UP000658690">
    <property type="component" value="Unassembled WGS sequence"/>
</dbReference>
<evidence type="ECO:0000259" key="5">
    <source>
        <dbReference type="PROSITE" id="PS01124"/>
    </source>
</evidence>
<keyword evidence="4" id="KW-0597">Phosphoprotein</keyword>
<keyword evidence="3" id="KW-0804">Transcription</keyword>
<keyword evidence="2" id="KW-0238">DNA-binding</keyword>
<keyword evidence="8" id="KW-1185">Reference proteome</keyword>
<accession>A0ABX1Z4D3</accession>
<organism evidence="7 8">
    <name type="scientific">Paenibacillus germinis</name>
    <dbReference type="NCBI Taxonomy" id="2654979"/>
    <lineage>
        <taxon>Bacteria</taxon>
        <taxon>Bacillati</taxon>
        <taxon>Bacillota</taxon>
        <taxon>Bacilli</taxon>
        <taxon>Bacillales</taxon>
        <taxon>Paenibacillaceae</taxon>
        <taxon>Paenibacillus</taxon>
    </lineage>
</organism>
<dbReference type="CDD" id="cd17536">
    <property type="entry name" value="REC_YesN-like"/>
    <property type="match status" value="1"/>
</dbReference>